<feature type="region of interest" description="Disordered" evidence="1">
    <location>
        <begin position="266"/>
        <end position="292"/>
    </location>
</feature>
<organism evidence="2 3">
    <name type="scientific">Trachymyrmex cornetzi</name>
    <dbReference type="NCBI Taxonomy" id="471704"/>
    <lineage>
        <taxon>Eukaryota</taxon>
        <taxon>Metazoa</taxon>
        <taxon>Ecdysozoa</taxon>
        <taxon>Arthropoda</taxon>
        <taxon>Hexapoda</taxon>
        <taxon>Insecta</taxon>
        <taxon>Pterygota</taxon>
        <taxon>Neoptera</taxon>
        <taxon>Endopterygota</taxon>
        <taxon>Hymenoptera</taxon>
        <taxon>Apocrita</taxon>
        <taxon>Aculeata</taxon>
        <taxon>Formicoidea</taxon>
        <taxon>Formicidae</taxon>
        <taxon>Myrmicinae</taxon>
        <taxon>Trachymyrmex</taxon>
    </lineage>
</organism>
<name>A0A151J3R5_9HYME</name>
<sequence>MLLVKCFKWFKKFKSGNFDVRNEEMRIAMDRRQCSVFGGNREVSPSGLHGNKASLSLQGPALYLGVSSLTGLRTSSDQGQAGNGIKKVKDEKKVIFANIRGKGEDRSKKELREIAERIVEDIRKEMRGWLEREIREIKKEVYNGMEREVKRLKEEWAEQMEEADIKVNGVTEKYREMEIKVQQLEREVRENTGSSRRDESARKKAKEQRGKGKEIKVGLGRVRVEEVWKGWIEIGKEEERNKANAGEVEKNNNVGNKYIHIRRKERRNGKIKGNKFRRKREKGKGHTSKRERERSILFWNCAGI</sequence>
<gene>
    <name evidence="2" type="ORF">ALC57_10647</name>
</gene>
<accession>A0A151J3R5</accession>
<reference evidence="2 3" key="1">
    <citation type="submission" date="2015-09" db="EMBL/GenBank/DDBJ databases">
        <title>Trachymyrmex cornetzi WGS genome.</title>
        <authorList>
            <person name="Nygaard S."/>
            <person name="Hu H."/>
            <person name="Boomsma J."/>
            <person name="Zhang G."/>
        </authorList>
    </citation>
    <scope>NUCLEOTIDE SEQUENCE [LARGE SCALE GENOMIC DNA]</scope>
    <source>
        <strain evidence="2">Tcor2-1</strain>
        <tissue evidence="2">Whole body</tissue>
    </source>
</reference>
<feature type="region of interest" description="Disordered" evidence="1">
    <location>
        <begin position="185"/>
        <end position="212"/>
    </location>
</feature>
<protein>
    <submittedName>
        <fullName evidence="2">Uncharacterized protein</fullName>
    </submittedName>
</protein>
<keyword evidence="3" id="KW-1185">Reference proteome</keyword>
<dbReference type="Proteomes" id="UP000078492">
    <property type="component" value="Unassembled WGS sequence"/>
</dbReference>
<evidence type="ECO:0000313" key="2">
    <source>
        <dbReference type="EMBL" id="KYN17082.1"/>
    </source>
</evidence>
<evidence type="ECO:0000256" key="1">
    <source>
        <dbReference type="SAM" id="MobiDB-lite"/>
    </source>
</evidence>
<feature type="compositionally biased region" description="Basic residues" evidence="1">
    <location>
        <begin position="266"/>
        <end position="287"/>
    </location>
</feature>
<proteinExistence type="predicted"/>
<dbReference type="AlphaFoldDB" id="A0A151J3R5"/>
<evidence type="ECO:0000313" key="3">
    <source>
        <dbReference type="Proteomes" id="UP000078492"/>
    </source>
</evidence>
<dbReference type="EMBL" id="KQ980254">
    <property type="protein sequence ID" value="KYN17082.1"/>
    <property type="molecule type" value="Genomic_DNA"/>
</dbReference>
<dbReference type="STRING" id="471704.A0A151J3R5"/>